<proteinExistence type="predicted"/>
<reference evidence="5" key="1">
    <citation type="submission" date="2016-11" db="UniProtKB">
        <authorList>
            <consortium name="WormBaseParasite"/>
        </authorList>
    </citation>
    <scope>IDENTIFICATION</scope>
</reference>
<dbReference type="InterPro" id="IPR050185">
    <property type="entry name" value="Ub_carboxyl-term_hydrolase"/>
</dbReference>
<sequence>MISAYFQGTLETTKVCQECGTVSTTDETFQDLVLPILSKEGQSFNSIDECIATYFTHDNDVEDENGDRKSIQPMISCPKCMRDKPATKSTLFKIPPLVLCVQLRRYNNSGKKIDTSVKFPIEGMNLTHYVKIPSRAEEMAEDGSSNDSYGGFGAVGATKQPYQYVYSLFSIICHRGQL</sequence>
<feature type="domain" description="USP" evidence="3">
    <location>
        <begin position="1"/>
        <end position="178"/>
    </location>
</feature>
<accession>A0A1I7YSQ9</accession>
<dbReference type="EC" id="3.4.19.12" evidence="2"/>
<evidence type="ECO:0000256" key="1">
    <source>
        <dbReference type="ARBA" id="ARBA00000707"/>
    </source>
</evidence>
<name>A0A1I7YSQ9_9BILA</name>
<evidence type="ECO:0000256" key="2">
    <source>
        <dbReference type="ARBA" id="ARBA00012759"/>
    </source>
</evidence>
<keyword evidence="4" id="KW-1185">Reference proteome</keyword>
<dbReference type="WBParaSite" id="L893_g19455.t1">
    <property type="protein sequence ID" value="L893_g19455.t1"/>
    <property type="gene ID" value="L893_g19455"/>
</dbReference>
<protein>
    <recommendedName>
        <fullName evidence="2">ubiquitinyl hydrolase 1</fullName>
        <ecNumber evidence="2">3.4.19.12</ecNumber>
    </recommendedName>
</protein>
<dbReference type="Pfam" id="PF00443">
    <property type="entry name" value="UCH"/>
    <property type="match status" value="1"/>
</dbReference>
<evidence type="ECO:0000313" key="4">
    <source>
        <dbReference type="Proteomes" id="UP000095287"/>
    </source>
</evidence>
<comment type="catalytic activity">
    <reaction evidence="1">
        <text>Thiol-dependent hydrolysis of ester, thioester, amide, peptide and isopeptide bonds formed by the C-terminal Gly of ubiquitin (a 76-residue protein attached to proteins as an intracellular targeting signal).</text>
        <dbReference type="EC" id="3.4.19.12"/>
    </reaction>
</comment>
<organism evidence="4 5">
    <name type="scientific">Steinernema glaseri</name>
    <dbReference type="NCBI Taxonomy" id="37863"/>
    <lineage>
        <taxon>Eukaryota</taxon>
        <taxon>Metazoa</taxon>
        <taxon>Ecdysozoa</taxon>
        <taxon>Nematoda</taxon>
        <taxon>Chromadorea</taxon>
        <taxon>Rhabditida</taxon>
        <taxon>Tylenchina</taxon>
        <taxon>Panagrolaimomorpha</taxon>
        <taxon>Strongyloidoidea</taxon>
        <taxon>Steinernematidae</taxon>
        <taxon>Steinernema</taxon>
    </lineage>
</organism>
<dbReference type="GO" id="GO:0016579">
    <property type="term" value="P:protein deubiquitination"/>
    <property type="evidence" value="ECO:0007669"/>
    <property type="project" value="InterPro"/>
</dbReference>
<dbReference type="PROSITE" id="PS50235">
    <property type="entry name" value="USP_3"/>
    <property type="match status" value="1"/>
</dbReference>
<dbReference type="GO" id="GO:0004843">
    <property type="term" value="F:cysteine-type deubiquitinase activity"/>
    <property type="evidence" value="ECO:0007669"/>
    <property type="project" value="UniProtKB-EC"/>
</dbReference>
<dbReference type="InterPro" id="IPR028889">
    <property type="entry name" value="USP"/>
</dbReference>
<dbReference type="SUPFAM" id="SSF54001">
    <property type="entry name" value="Cysteine proteinases"/>
    <property type="match status" value="1"/>
</dbReference>
<evidence type="ECO:0000259" key="3">
    <source>
        <dbReference type="PROSITE" id="PS50235"/>
    </source>
</evidence>
<dbReference type="Proteomes" id="UP000095287">
    <property type="component" value="Unplaced"/>
</dbReference>
<dbReference type="InterPro" id="IPR038765">
    <property type="entry name" value="Papain-like_cys_pep_sf"/>
</dbReference>
<dbReference type="Gene3D" id="3.90.70.10">
    <property type="entry name" value="Cysteine proteinases"/>
    <property type="match status" value="1"/>
</dbReference>
<dbReference type="AlphaFoldDB" id="A0A1I7YSQ9"/>
<evidence type="ECO:0000313" key="5">
    <source>
        <dbReference type="WBParaSite" id="L893_g19455.t1"/>
    </source>
</evidence>
<dbReference type="PANTHER" id="PTHR21646">
    <property type="entry name" value="UBIQUITIN CARBOXYL-TERMINAL HYDROLASE"/>
    <property type="match status" value="1"/>
</dbReference>
<dbReference type="InterPro" id="IPR001394">
    <property type="entry name" value="Peptidase_C19_UCH"/>
</dbReference>